<feature type="transmembrane region" description="Helical" evidence="1">
    <location>
        <begin position="53"/>
        <end position="72"/>
    </location>
</feature>
<protein>
    <submittedName>
        <fullName evidence="2">Uncharacterized protein</fullName>
    </submittedName>
</protein>
<dbReference type="AlphaFoldDB" id="A0A1M6AQG4"/>
<dbReference type="EMBL" id="FQXK01000028">
    <property type="protein sequence ID" value="SHI38661.1"/>
    <property type="molecule type" value="Genomic_DNA"/>
</dbReference>
<dbReference type="STRING" id="1121131.SAMN02745229_03002"/>
<feature type="transmembrane region" description="Helical" evidence="1">
    <location>
        <begin position="161"/>
        <end position="184"/>
    </location>
</feature>
<evidence type="ECO:0000313" key="2">
    <source>
        <dbReference type="EMBL" id="SHI38661.1"/>
    </source>
</evidence>
<sequence>MSKKNTNYNMIKRLIILDSVFAYLIAVLLCLIFSQNAAWLFENIFDNNVYVPLAFILVYEFVVFVLTLIYTVKILKGNDYYSESEAIDLAKLQMIMRLVQIPAYAVIFFVGVIGTMLIFMILLSMALYILDVISIAVTGLSSVPVYYILEDAGLISKKRRIIYTICGFLFGMDVIVACLCYIQSKSAA</sequence>
<proteinExistence type="predicted"/>
<feature type="transmembrane region" description="Helical" evidence="1">
    <location>
        <begin position="20"/>
        <end position="41"/>
    </location>
</feature>
<name>A0A1M6AQG4_BUTFI</name>
<gene>
    <name evidence="2" type="ORF">SAMN02745229_03002</name>
</gene>
<keyword evidence="1" id="KW-1133">Transmembrane helix</keyword>
<feature type="transmembrane region" description="Helical" evidence="1">
    <location>
        <begin position="101"/>
        <end position="122"/>
    </location>
</feature>
<reference evidence="3" key="1">
    <citation type="submission" date="2016-11" db="EMBL/GenBank/DDBJ databases">
        <authorList>
            <person name="Varghese N."/>
            <person name="Submissions S."/>
        </authorList>
    </citation>
    <scope>NUCLEOTIDE SEQUENCE [LARGE SCALE GENOMIC DNA]</scope>
    <source>
        <strain evidence="3">DSM 3071</strain>
    </source>
</reference>
<dbReference type="Proteomes" id="UP000184278">
    <property type="component" value="Unassembled WGS sequence"/>
</dbReference>
<accession>A0A1M6AQG4</accession>
<organism evidence="2 3">
    <name type="scientific">Butyrivibrio fibrisolvens DSM 3071</name>
    <dbReference type="NCBI Taxonomy" id="1121131"/>
    <lineage>
        <taxon>Bacteria</taxon>
        <taxon>Bacillati</taxon>
        <taxon>Bacillota</taxon>
        <taxon>Clostridia</taxon>
        <taxon>Lachnospirales</taxon>
        <taxon>Lachnospiraceae</taxon>
        <taxon>Butyrivibrio</taxon>
    </lineage>
</organism>
<keyword evidence="3" id="KW-1185">Reference proteome</keyword>
<keyword evidence="1" id="KW-0812">Transmembrane</keyword>
<evidence type="ECO:0000256" key="1">
    <source>
        <dbReference type="SAM" id="Phobius"/>
    </source>
</evidence>
<keyword evidence="1" id="KW-0472">Membrane</keyword>
<evidence type="ECO:0000313" key="3">
    <source>
        <dbReference type="Proteomes" id="UP000184278"/>
    </source>
</evidence>
<feature type="transmembrane region" description="Helical" evidence="1">
    <location>
        <begin position="128"/>
        <end position="149"/>
    </location>
</feature>